<dbReference type="EMBL" id="LR790452">
    <property type="protein sequence ID" value="CAB3266314.1"/>
    <property type="molecule type" value="mRNA"/>
</dbReference>
<feature type="binding site" evidence="6">
    <location>
        <position position="300"/>
    </location>
    <ligand>
        <name>Na(+)</name>
        <dbReference type="ChEBI" id="CHEBI:29101"/>
        <label>1</label>
    </ligand>
</feature>
<dbReference type="PROSITE" id="PS50267">
    <property type="entry name" value="NA_NEUROTRAN_SYMP_3"/>
    <property type="match status" value="1"/>
</dbReference>
<dbReference type="PANTHER" id="PTHR11616:SF289">
    <property type="entry name" value="TRANSPORTER"/>
    <property type="match status" value="1"/>
</dbReference>
<dbReference type="PANTHER" id="PTHR11616">
    <property type="entry name" value="SODIUM/CHLORIDE DEPENDENT TRANSPORTER"/>
    <property type="match status" value="1"/>
</dbReference>
<keyword evidence="6" id="KW-0915">Sodium</keyword>
<protein>
    <submittedName>
        <fullName evidence="9">Sodium- and chloride-dependent GABA transporter 2-like</fullName>
    </submittedName>
</protein>
<feature type="transmembrane region" description="Helical" evidence="8">
    <location>
        <begin position="332"/>
        <end position="357"/>
    </location>
</feature>
<dbReference type="PRINTS" id="PR00176">
    <property type="entry name" value="NANEUSMPORT"/>
</dbReference>
<evidence type="ECO:0000256" key="6">
    <source>
        <dbReference type="PIRSR" id="PIRSR600175-1"/>
    </source>
</evidence>
<feature type="binding site" evidence="6">
    <location>
        <position position="304"/>
    </location>
    <ligand>
        <name>Na(+)</name>
        <dbReference type="ChEBI" id="CHEBI:29101"/>
        <label>1</label>
    </ligand>
</feature>
<feature type="transmembrane region" description="Helical" evidence="8">
    <location>
        <begin position="279"/>
        <end position="302"/>
    </location>
</feature>
<evidence type="ECO:0000256" key="5">
    <source>
        <dbReference type="ARBA" id="ARBA00023136"/>
    </source>
</evidence>
<accession>A0A6F9DS88</accession>
<name>A0A6F9DS88_9ASCI</name>
<keyword evidence="5 8" id="KW-0472">Membrane</keyword>
<keyword evidence="4 8" id="KW-1133">Transmembrane helix</keyword>
<evidence type="ECO:0000256" key="8">
    <source>
        <dbReference type="SAM" id="Phobius"/>
    </source>
</evidence>
<comment type="subcellular location">
    <subcellularLocation>
        <location evidence="1">Membrane</location>
        <topology evidence="1">Multi-pass membrane protein</topology>
    </subcellularLocation>
</comment>
<dbReference type="GO" id="GO:0005332">
    <property type="term" value="F:gamma-aminobutyric acid:sodium:chloride symporter activity"/>
    <property type="evidence" value="ECO:0007669"/>
    <property type="project" value="TreeGrafter"/>
</dbReference>
<feature type="transmembrane region" description="Helical" evidence="8">
    <location>
        <begin position="363"/>
        <end position="385"/>
    </location>
</feature>
<feature type="disulfide bond" evidence="7">
    <location>
        <begin position="47"/>
        <end position="56"/>
    </location>
</feature>
<organism evidence="9">
    <name type="scientific">Phallusia mammillata</name>
    <dbReference type="NCBI Taxonomy" id="59560"/>
    <lineage>
        <taxon>Eukaryota</taxon>
        <taxon>Metazoa</taxon>
        <taxon>Chordata</taxon>
        <taxon>Tunicata</taxon>
        <taxon>Ascidiacea</taxon>
        <taxon>Phlebobranchia</taxon>
        <taxon>Ascidiidae</taxon>
        <taxon>Phallusia</taxon>
    </lineage>
</organism>
<reference evidence="9" key="1">
    <citation type="submission" date="2020-04" db="EMBL/GenBank/DDBJ databases">
        <authorList>
            <person name="Neveu A P."/>
        </authorList>
    </citation>
    <scope>NUCLEOTIDE SEQUENCE</scope>
    <source>
        <tissue evidence="9">Whole embryo</tissue>
    </source>
</reference>
<dbReference type="GO" id="GO:0046872">
    <property type="term" value="F:metal ion binding"/>
    <property type="evidence" value="ECO:0007669"/>
    <property type="project" value="UniProtKB-KW"/>
</dbReference>
<feature type="transmembrane region" description="Helical" evidence="8">
    <location>
        <begin position="118"/>
        <end position="138"/>
    </location>
</feature>
<dbReference type="GO" id="GO:0005886">
    <property type="term" value="C:plasma membrane"/>
    <property type="evidence" value="ECO:0007669"/>
    <property type="project" value="TreeGrafter"/>
</dbReference>
<gene>
    <name evidence="9" type="primary">Slc6a13-002</name>
</gene>
<dbReference type="InterPro" id="IPR037272">
    <property type="entry name" value="SNS_sf"/>
</dbReference>
<feature type="transmembrane region" description="Helical" evidence="8">
    <location>
        <begin position="147"/>
        <end position="164"/>
    </location>
</feature>
<evidence type="ECO:0000256" key="2">
    <source>
        <dbReference type="ARBA" id="ARBA00022448"/>
    </source>
</evidence>
<keyword evidence="6" id="KW-0479">Metal-binding</keyword>
<dbReference type="GO" id="GO:0042995">
    <property type="term" value="C:cell projection"/>
    <property type="evidence" value="ECO:0007669"/>
    <property type="project" value="TreeGrafter"/>
</dbReference>
<dbReference type="SUPFAM" id="SSF161070">
    <property type="entry name" value="SNF-like"/>
    <property type="match status" value="1"/>
</dbReference>
<evidence type="ECO:0000313" key="9">
    <source>
        <dbReference type="EMBL" id="CAB3266314.1"/>
    </source>
</evidence>
<feature type="binding site" evidence="6">
    <location>
        <position position="203"/>
    </location>
    <ligand>
        <name>Na(+)</name>
        <dbReference type="ChEBI" id="CHEBI:29101"/>
        <label>1</label>
    </ligand>
</feature>
<feature type="binding site" evidence="6">
    <location>
        <position position="235"/>
    </location>
    <ligand>
        <name>Na(+)</name>
        <dbReference type="ChEBI" id="CHEBI:29101"/>
        <label>1</label>
    </ligand>
</feature>
<dbReference type="InterPro" id="IPR000175">
    <property type="entry name" value="Na/ntran_symport"/>
</dbReference>
<keyword evidence="2" id="KW-0813">Transport</keyword>
<keyword evidence="7" id="KW-1015">Disulfide bond</keyword>
<evidence type="ECO:0000256" key="3">
    <source>
        <dbReference type="ARBA" id="ARBA00022692"/>
    </source>
</evidence>
<feature type="transmembrane region" description="Helical" evidence="8">
    <location>
        <begin position="440"/>
        <end position="459"/>
    </location>
</feature>
<feature type="transmembrane region" description="Helical" evidence="8">
    <location>
        <begin position="405"/>
        <end position="428"/>
    </location>
</feature>
<feature type="transmembrane region" description="Helical" evidence="8">
    <location>
        <begin position="232"/>
        <end position="254"/>
    </location>
</feature>
<dbReference type="Pfam" id="PF00209">
    <property type="entry name" value="SNF"/>
    <property type="match status" value="1"/>
</dbReference>
<dbReference type="AlphaFoldDB" id="A0A6F9DS88"/>
<evidence type="ECO:0000256" key="4">
    <source>
        <dbReference type="ARBA" id="ARBA00022989"/>
    </source>
</evidence>
<keyword evidence="3 8" id="KW-0812">Transmembrane</keyword>
<feature type="binding site" evidence="6">
    <location>
        <position position="303"/>
    </location>
    <ligand>
        <name>Na(+)</name>
        <dbReference type="ChEBI" id="CHEBI:29101"/>
        <label>1</label>
    </ligand>
</feature>
<evidence type="ECO:0000256" key="7">
    <source>
        <dbReference type="PIRSR" id="PIRSR600175-2"/>
    </source>
</evidence>
<evidence type="ECO:0000256" key="1">
    <source>
        <dbReference type="ARBA" id="ARBA00004141"/>
    </source>
</evidence>
<feature type="transmembrane region" description="Helical" evidence="8">
    <location>
        <begin position="201"/>
        <end position="220"/>
    </location>
</feature>
<proteinExistence type="evidence at transcript level"/>
<sequence length="516" mass="58704">MMPIMRGIGLASLTISINLHTYYMALLAWSVRYIGACFNAVLPWSTCDNPWNTPNCFRYSSPSVNASTYIGNISSTVTSAVAANVSSVAEQPKVSSVVEFWERGVLDVSKGVHELGSIKWDLLVCLIVSWLVVYFCIWKGIEWTSKIIYFTASFPLLMLLVLFVRGVTLDGAYDGIVYYLKPNITKLQSAQVWADAATQVFYSYSLCNGIMVTMGSYNVFHHNIYRDTIVFSFLNSGTSFFAGFSVFTVLGFMAKEQNTTIDQVAESGPGLVFITYPRAIALMPLPQLWGILFFIMIFLLGLDSEFIGQESIITAIVDLKPRFFSRPWRREIFIAILCFVQFLVGLLMITQGGVYIFNMYDNYAAAGWVLFFIGICECVTMSWLYTPGKFWDHVCQMLGFRPVPWFKFAWACVAPTMVTAILIYSLVMYEPLTYNRTYTYPLWAQALCWLLVLSALQWIPTYAIYRFWKAEGTISERWAEVKRLPAHLEAKLPEKFKQIEMQDCAEVPLNEKTEDV</sequence>